<dbReference type="InterPro" id="IPR000305">
    <property type="entry name" value="GIY-YIG_endonuc"/>
</dbReference>
<organism evidence="2 3">
    <name type="scientific">Bifidobacterium thermacidophilum</name>
    <dbReference type="NCBI Taxonomy" id="246618"/>
    <lineage>
        <taxon>Bacteria</taxon>
        <taxon>Bacillati</taxon>
        <taxon>Actinomycetota</taxon>
        <taxon>Actinomycetes</taxon>
        <taxon>Bifidobacteriales</taxon>
        <taxon>Bifidobacteriaceae</taxon>
        <taxon>Bifidobacterium</taxon>
    </lineage>
</organism>
<dbReference type="Proteomes" id="UP001620273">
    <property type="component" value="Unassembled WGS sequence"/>
</dbReference>
<dbReference type="PROSITE" id="PS50164">
    <property type="entry name" value="GIY_YIG"/>
    <property type="match status" value="1"/>
</dbReference>
<feature type="domain" description="GIY-YIG" evidence="1">
    <location>
        <begin position="179"/>
        <end position="285"/>
    </location>
</feature>
<keyword evidence="3" id="KW-1185">Reference proteome</keyword>
<protein>
    <submittedName>
        <fullName evidence="2">GIY-YIG nuclease family protein</fullName>
    </submittedName>
</protein>
<dbReference type="CDD" id="cd10446">
    <property type="entry name" value="GIY-YIG_unchar_1"/>
    <property type="match status" value="1"/>
</dbReference>
<evidence type="ECO:0000313" key="2">
    <source>
        <dbReference type="EMBL" id="MFK3576946.1"/>
    </source>
</evidence>
<accession>A0ABW8KTM6</accession>
<proteinExistence type="predicted"/>
<comment type="caution">
    <text evidence="2">The sequence shown here is derived from an EMBL/GenBank/DDBJ whole genome shotgun (WGS) entry which is preliminary data.</text>
</comment>
<sequence length="286" mass="33209">MEIIRLNDLLQLTREEIDRTKIRFMVPSSGIDFNPNADAEDPSKQDEINLTALVHNEKKIFFKDGVIAIGFIRIRDDYWLMTGIVKVIKDNGQSQPATAEYLTKKYNFRLVVRFHKKSQNGVRLAKTIIDDLEVIEVWNSDKTLNDTTFPGYKNVSVGYRELKKKLESESSEWRTALRCRKGIYLITDKNTGKLYVGSAYGANGILGRWETYIKSGYDKDEVENGKYPNKKLWELVNEKGLPYIQDNFQYSILETFTDDVSKEDIIARESWWKEALQSRKFGYNAN</sequence>
<dbReference type="InterPro" id="IPR035901">
    <property type="entry name" value="GIY-YIG_endonuc_sf"/>
</dbReference>
<dbReference type="RefSeq" id="WP_404441812.1">
    <property type="nucleotide sequence ID" value="NZ_JAOQBW010000007.1"/>
</dbReference>
<gene>
    <name evidence="2" type="ORF">OCH74_08830</name>
</gene>
<dbReference type="Gene3D" id="3.40.1440.10">
    <property type="entry name" value="GIY-YIG endonuclease"/>
    <property type="match status" value="1"/>
</dbReference>
<evidence type="ECO:0000259" key="1">
    <source>
        <dbReference type="PROSITE" id="PS50164"/>
    </source>
</evidence>
<dbReference type="SUPFAM" id="SSF82771">
    <property type="entry name" value="GIY-YIG endonuclease"/>
    <property type="match status" value="1"/>
</dbReference>
<dbReference type="EMBL" id="JAOQBW010000007">
    <property type="protein sequence ID" value="MFK3576946.1"/>
    <property type="molecule type" value="Genomic_DNA"/>
</dbReference>
<reference evidence="2 3" key="1">
    <citation type="submission" date="2022-09" db="EMBL/GenBank/DDBJ databases">
        <title>Genome sequencing of four strains from tibetan pig.</title>
        <authorList>
            <person name="Feng J."/>
        </authorList>
    </citation>
    <scope>NUCLEOTIDE SEQUENCE [LARGE SCALE GENOMIC DNA]</scope>
    <source>
        <strain evidence="2 3">11-1-1</strain>
    </source>
</reference>
<name>A0ABW8KTM6_9BIFI</name>
<evidence type="ECO:0000313" key="3">
    <source>
        <dbReference type="Proteomes" id="UP001620273"/>
    </source>
</evidence>